<dbReference type="InterPro" id="IPR013497">
    <property type="entry name" value="Topo_IA_cen"/>
</dbReference>
<evidence type="ECO:0000256" key="3">
    <source>
        <dbReference type="ARBA" id="ARBA00023235"/>
    </source>
</evidence>
<dbReference type="Pfam" id="PF01131">
    <property type="entry name" value="Topoisom_bac"/>
    <property type="match status" value="1"/>
</dbReference>
<dbReference type="PANTHER" id="PTHR42785">
    <property type="entry name" value="DNA TOPOISOMERASE, TYPE IA, CORE"/>
    <property type="match status" value="1"/>
</dbReference>
<dbReference type="GO" id="GO:0003917">
    <property type="term" value="F:DNA topoisomerase type I (single strand cut, ATP-independent) activity"/>
    <property type="evidence" value="ECO:0007669"/>
    <property type="project" value="InterPro"/>
</dbReference>
<feature type="non-terminal residue" evidence="5">
    <location>
        <position position="252"/>
    </location>
</feature>
<dbReference type="EMBL" id="BARW01029280">
    <property type="protein sequence ID" value="GAJ07755.1"/>
    <property type="molecule type" value="Genomic_DNA"/>
</dbReference>
<evidence type="ECO:0000259" key="4">
    <source>
        <dbReference type="PROSITE" id="PS52039"/>
    </source>
</evidence>
<dbReference type="InterPro" id="IPR013824">
    <property type="entry name" value="Topo_IA_cen_sub1"/>
</dbReference>
<dbReference type="SMART" id="SM00437">
    <property type="entry name" value="TOP1Ac"/>
    <property type="match status" value="1"/>
</dbReference>
<keyword evidence="3" id="KW-0413">Isomerase</keyword>
<proteinExistence type="predicted"/>
<dbReference type="AlphaFoldDB" id="X1VJ41"/>
<dbReference type="PANTHER" id="PTHR42785:SF1">
    <property type="entry name" value="DNA TOPOISOMERASE"/>
    <property type="match status" value="1"/>
</dbReference>
<dbReference type="InterPro" id="IPR023405">
    <property type="entry name" value="Topo_IA_core_domain"/>
</dbReference>
<dbReference type="Gene3D" id="1.10.460.10">
    <property type="entry name" value="Topoisomerase I, domain 2"/>
    <property type="match status" value="1"/>
</dbReference>
<dbReference type="PROSITE" id="PS52039">
    <property type="entry name" value="TOPO_IA_2"/>
    <property type="match status" value="1"/>
</dbReference>
<dbReference type="PRINTS" id="PR00417">
    <property type="entry name" value="PRTPISMRASEI"/>
</dbReference>
<dbReference type="GO" id="GO:0003677">
    <property type="term" value="F:DNA binding"/>
    <property type="evidence" value="ECO:0007669"/>
    <property type="project" value="UniProtKB-KW"/>
</dbReference>
<sequence>IRPLIKSYLTAAQFRLYEIIWKRMVASQMSAALFNNTTVDIKARCSASRTDYLLRTACSVNTFPGFIILYTEGKDEAEGKEGKSSLLPQLEKGDELTLLGLFPEQHFTQPPPHFTEATLIKMLEQWGIGRPSTYAPILSTIQARDYVTKAKGSLQPTELGFVVSDLLAQHFANIINIQFTAQMEDGLDEVAQENRDWVHLVQDFYTPFEESLNNASQLMEKVKLADEVTEEICPQCGKPMLVKFGRYGKFLA</sequence>
<keyword evidence="1" id="KW-0799">Topoisomerase</keyword>
<dbReference type="InterPro" id="IPR000380">
    <property type="entry name" value="Topo_IA"/>
</dbReference>
<evidence type="ECO:0000256" key="2">
    <source>
        <dbReference type="ARBA" id="ARBA00023125"/>
    </source>
</evidence>
<feature type="non-terminal residue" evidence="5">
    <location>
        <position position="1"/>
    </location>
</feature>
<feature type="domain" description="Topo IA-type catalytic" evidence="4">
    <location>
        <begin position="1"/>
        <end position="212"/>
    </location>
</feature>
<dbReference type="InterPro" id="IPR003602">
    <property type="entry name" value="Topo_IA_DNA-bd_dom"/>
</dbReference>
<dbReference type="GO" id="GO:0006265">
    <property type="term" value="P:DNA topological change"/>
    <property type="evidence" value="ECO:0007669"/>
    <property type="project" value="InterPro"/>
</dbReference>
<accession>X1VJ41</accession>
<name>X1VJ41_9ZZZZ</name>
<dbReference type="Gene3D" id="3.30.65.10">
    <property type="entry name" value="Bacterial Topoisomerase I, domain 1"/>
    <property type="match status" value="1"/>
</dbReference>
<dbReference type="SUPFAM" id="SSF56712">
    <property type="entry name" value="Prokaryotic type I DNA topoisomerase"/>
    <property type="match status" value="1"/>
</dbReference>
<evidence type="ECO:0000313" key="5">
    <source>
        <dbReference type="EMBL" id="GAJ07755.1"/>
    </source>
</evidence>
<keyword evidence="2" id="KW-0238">DNA-binding</keyword>
<organism evidence="5">
    <name type="scientific">marine sediment metagenome</name>
    <dbReference type="NCBI Taxonomy" id="412755"/>
    <lineage>
        <taxon>unclassified sequences</taxon>
        <taxon>metagenomes</taxon>
        <taxon>ecological metagenomes</taxon>
    </lineage>
</organism>
<gene>
    <name evidence="5" type="ORF">S12H4_47090</name>
</gene>
<reference evidence="5" key="1">
    <citation type="journal article" date="2014" name="Front. Microbiol.">
        <title>High frequency of phylogenetically diverse reductive dehalogenase-homologous genes in deep subseafloor sedimentary metagenomes.</title>
        <authorList>
            <person name="Kawai M."/>
            <person name="Futagami T."/>
            <person name="Toyoda A."/>
            <person name="Takaki Y."/>
            <person name="Nishi S."/>
            <person name="Hori S."/>
            <person name="Arai W."/>
            <person name="Tsubouchi T."/>
            <person name="Morono Y."/>
            <person name="Uchiyama I."/>
            <person name="Ito T."/>
            <person name="Fujiyama A."/>
            <person name="Inagaki F."/>
            <person name="Takami H."/>
        </authorList>
    </citation>
    <scope>NUCLEOTIDE SEQUENCE</scope>
    <source>
        <strain evidence="5">Expedition CK06-06</strain>
    </source>
</reference>
<comment type="caution">
    <text evidence="5">The sequence shown here is derived from an EMBL/GenBank/DDBJ whole genome shotgun (WGS) entry which is preliminary data.</text>
</comment>
<evidence type="ECO:0000256" key="1">
    <source>
        <dbReference type="ARBA" id="ARBA00023029"/>
    </source>
</evidence>
<protein>
    <recommendedName>
        <fullName evidence="4">Topo IA-type catalytic domain-containing protein</fullName>
    </recommendedName>
</protein>